<keyword evidence="13" id="KW-1185">Reference proteome</keyword>
<dbReference type="SUPFAM" id="SSF51395">
    <property type="entry name" value="FMN-linked oxidoreductases"/>
    <property type="match status" value="1"/>
</dbReference>
<keyword evidence="9" id="KW-0411">Iron-sulfur</keyword>
<feature type="domain" description="NADH:flavin oxidoreductase/NADH oxidase N-terminal" evidence="10">
    <location>
        <begin position="6"/>
        <end position="334"/>
    </location>
</feature>
<evidence type="ECO:0000256" key="9">
    <source>
        <dbReference type="ARBA" id="ARBA00023014"/>
    </source>
</evidence>
<proteinExistence type="inferred from homology"/>
<keyword evidence="6" id="KW-0479">Metal-binding</keyword>
<dbReference type="Proteomes" id="UP000199087">
    <property type="component" value="Unassembled WGS sequence"/>
</dbReference>
<evidence type="ECO:0000256" key="6">
    <source>
        <dbReference type="ARBA" id="ARBA00022723"/>
    </source>
</evidence>
<gene>
    <name evidence="12" type="ORF">BN000_04716</name>
</gene>
<comment type="similarity">
    <text evidence="3">In the N-terminal section; belongs to the NADH:flavin oxidoreductase/NADH oxidase family.</text>
</comment>
<evidence type="ECO:0000256" key="7">
    <source>
        <dbReference type="ARBA" id="ARBA00023002"/>
    </source>
</evidence>
<sequence length="662" mass="73122">MSQFKDLFTKVTIGNTVIKNRILSTAHQTNHVVDGIPTSDMIAYHVERAKGGAGLIILEAAAVHSSGILTDQTIAGYNKDVIPAYREMADELHRYDTKVFSQLFHGGREVIASDYRHSAWAPSAEPSLRFGTMPRPMSLDDIEEVIAGFVLSAKLAKEAGLDGVEIACSHGYLPAQFWSTHTNYRIDQYGGSFENRMRFILEILKRIWEAVGEDFTVGIRISADELTMNGTTVADAVKIVEYLVEHVRIDFINVTSGDSSTYSGSTHIAPGSPMKHGYNTPHAFKIRMAGAVPVFVGTRIVDPVEAEQIVKTGKADMVGMTRALIVDPEMPNKAIMGELNTIDACIGCLQACIGHYHKGLTIGCVQNPYAGKEGELLPLKQTVKTKKHVVVIGAGPAGLQAAITADTKGHQVTLIEQEKVMGGLLQTLRKAPMRQEMAETMLDNYSRKLEKSKIRIQLGRRICKADLVEMKPDVIICAVGSRPYLPHVKGVEDPRVITVDNLFSIHQKPVGNRVLVFDFAGDWPGIEAAIYLQEKGHKVTLFSAKLHIGQEVHQYLRNEYLKKLYQLKVNLKPHFDFGGIVDDKVIIRNLFSHEKEEVDEWDSIILAYGRIPNTELYEEVKGIAPVVNQIGDCLAPRTIEEATYEGLATVLNLGQTEVEITG</sequence>
<dbReference type="AlphaFoldDB" id="A0A0U1P383"/>
<evidence type="ECO:0000313" key="12">
    <source>
        <dbReference type="EMBL" id="CRK84671.1"/>
    </source>
</evidence>
<evidence type="ECO:0000313" key="13">
    <source>
        <dbReference type="Proteomes" id="UP000199087"/>
    </source>
</evidence>
<name>A0A0U1P383_9BACI</name>
<dbReference type="InterPro" id="IPR013785">
    <property type="entry name" value="Aldolase_TIM"/>
</dbReference>
<dbReference type="GO" id="GO:0008670">
    <property type="term" value="F:2,4-dienoyl-CoA reductase (NADPH) activity"/>
    <property type="evidence" value="ECO:0007669"/>
    <property type="project" value="TreeGrafter"/>
</dbReference>
<evidence type="ECO:0000256" key="2">
    <source>
        <dbReference type="ARBA" id="ARBA00001966"/>
    </source>
</evidence>
<dbReference type="GO" id="GO:0051536">
    <property type="term" value="F:iron-sulfur cluster binding"/>
    <property type="evidence" value="ECO:0007669"/>
    <property type="project" value="UniProtKB-KW"/>
</dbReference>
<dbReference type="GO" id="GO:0033543">
    <property type="term" value="P:fatty acid beta-oxidation, unsaturated, even number, reductase/isomerase pathway"/>
    <property type="evidence" value="ECO:0007669"/>
    <property type="project" value="TreeGrafter"/>
</dbReference>
<keyword evidence="8" id="KW-0408">Iron</keyword>
<dbReference type="InterPro" id="IPR023753">
    <property type="entry name" value="FAD/NAD-binding_dom"/>
</dbReference>
<dbReference type="Gene3D" id="3.20.20.70">
    <property type="entry name" value="Aldolase class I"/>
    <property type="match status" value="1"/>
</dbReference>
<dbReference type="Pfam" id="PF00724">
    <property type="entry name" value="Oxidored_FMN"/>
    <property type="match status" value="1"/>
</dbReference>
<keyword evidence="5" id="KW-0288">FMN</keyword>
<dbReference type="Pfam" id="PF07992">
    <property type="entry name" value="Pyr_redox_2"/>
    <property type="match status" value="1"/>
</dbReference>
<dbReference type="PANTHER" id="PTHR42917:SF2">
    <property type="entry name" value="2,4-DIENOYL-COA REDUCTASE [(2E)-ENOYL-COA-PRODUCING]"/>
    <property type="match status" value="1"/>
</dbReference>
<feature type="domain" description="FAD/NAD(P)-binding" evidence="11">
    <location>
        <begin position="388"/>
        <end position="619"/>
    </location>
</feature>
<dbReference type="SUPFAM" id="SSF51905">
    <property type="entry name" value="FAD/NAD(P)-binding domain"/>
    <property type="match status" value="1"/>
</dbReference>
<dbReference type="PRINTS" id="PR00368">
    <property type="entry name" value="FADPNR"/>
</dbReference>
<dbReference type="GO" id="GO:0010181">
    <property type="term" value="F:FMN binding"/>
    <property type="evidence" value="ECO:0007669"/>
    <property type="project" value="InterPro"/>
</dbReference>
<dbReference type="Gene3D" id="3.40.50.720">
    <property type="entry name" value="NAD(P)-binding Rossmann-like Domain"/>
    <property type="match status" value="1"/>
</dbReference>
<organism evidence="12 13">
    <name type="scientific">Neobacillus massiliamazoniensis</name>
    <dbReference type="NCBI Taxonomy" id="1499688"/>
    <lineage>
        <taxon>Bacteria</taxon>
        <taxon>Bacillati</taxon>
        <taxon>Bacillota</taxon>
        <taxon>Bacilli</taxon>
        <taxon>Bacillales</taxon>
        <taxon>Bacillaceae</taxon>
        <taxon>Neobacillus</taxon>
    </lineage>
</organism>
<comment type="cofactor">
    <cofactor evidence="2">
        <name>[4Fe-4S] cluster</name>
        <dbReference type="ChEBI" id="CHEBI:49883"/>
    </cofactor>
</comment>
<dbReference type="PRINTS" id="PR00411">
    <property type="entry name" value="PNDRDTASEI"/>
</dbReference>
<comment type="cofactor">
    <cofactor evidence="1">
        <name>FMN</name>
        <dbReference type="ChEBI" id="CHEBI:58210"/>
    </cofactor>
</comment>
<dbReference type="EMBL" id="CVRB01000005">
    <property type="protein sequence ID" value="CRK84671.1"/>
    <property type="molecule type" value="Genomic_DNA"/>
</dbReference>
<dbReference type="STRING" id="1499688.BN000_04716"/>
<dbReference type="InterPro" id="IPR001155">
    <property type="entry name" value="OxRdtase_FMN_N"/>
</dbReference>
<evidence type="ECO:0000259" key="10">
    <source>
        <dbReference type="Pfam" id="PF00724"/>
    </source>
</evidence>
<dbReference type="InterPro" id="IPR051793">
    <property type="entry name" value="NADH:flavin_oxidoreductase"/>
</dbReference>
<protein>
    <submittedName>
        <fullName evidence="12">NADH:flavin oxidoreductase/NADH oxidase</fullName>
    </submittedName>
</protein>
<evidence type="ECO:0000259" key="11">
    <source>
        <dbReference type="Pfam" id="PF07992"/>
    </source>
</evidence>
<dbReference type="InterPro" id="IPR036188">
    <property type="entry name" value="FAD/NAD-bd_sf"/>
</dbReference>
<keyword evidence="4" id="KW-0285">Flavoprotein</keyword>
<evidence type="ECO:0000256" key="3">
    <source>
        <dbReference type="ARBA" id="ARBA00011048"/>
    </source>
</evidence>
<keyword evidence="7" id="KW-0560">Oxidoreductase</keyword>
<evidence type="ECO:0000256" key="4">
    <source>
        <dbReference type="ARBA" id="ARBA00022630"/>
    </source>
</evidence>
<dbReference type="RefSeq" id="WP_090638834.1">
    <property type="nucleotide sequence ID" value="NZ_CVRB01000005.1"/>
</dbReference>
<evidence type="ECO:0000256" key="1">
    <source>
        <dbReference type="ARBA" id="ARBA00001917"/>
    </source>
</evidence>
<dbReference type="Gene3D" id="3.50.50.60">
    <property type="entry name" value="FAD/NAD(P)-binding domain"/>
    <property type="match status" value="1"/>
</dbReference>
<reference evidence="13" key="1">
    <citation type="submission" date="2015-05" db="EMBL/GenBank/DDBJ databases">
        <authorList>
            <person name="Urmite Genomes"/>
        </authorList>
    </citation>
    <scope>NUCLEOTIDE SEQUENCE [LARGE SCALE GENOMIC DNA]</scope>
    <source>
        <strain evidence="13">LF1</strain>
    </source>
</reference>
<accession>A0A0U1P383</accession>
<dbReference type="PANTHER" id="PTHR42917">
    <property type="entry name" value="2,4-DIENOYL-COA REDUCTASE"/>
    <property type="match status" value="1"/>
</dbReference>
<evidence type="ECO:0000256" key="8">
    <source>
        <dbReference type="ARBA" id="ARBA00023004"/>
    </source>
</evidence>
<dbReference type="OrthoDB" id="9772736at2"/>
<dbReference type="GO" id="GO:0046872">
    <property type="term" value="F:metal ion binding"/>
    <property type="evidence" value="ECO:0007669"/>
    <property type="project" value="UniProtKB-KW"/>
</dbReference>
<evidence type="ECO:0000256" key="5">
    <source>
        <dbReference type="ARBA" id="ARBA00022643"/>
    </source>
</evidence>